<proteinExistence type="predicted"/>
<keyword evidence="1" id="KW-0812">Transmembrane</keyword>
<name>A0A9P7RW19_9AGAR</name>
<dbReference type="OrthoDB" id="2751465at2759"/>
<evidence type="ECO:0000313" key="2">
    <source>
        <dbReference type="EMBL" id="KAG7090246.1"/>
    </source>
</evidence>
<dbReference type="AlphaFoldDB" id="A0A9P7RW19"/>
<keyword evidence="1" id="KW-1133">Transmembrane helix</keyword>
<organism evidence="2 3">
    <name type="scientific">Marasmius oreades</name>
    <name type="common">fairy-ring Marasmius</name>
    <dbReference type="NCBI Taxonomy" id="181124"/>
    <lineage>
        <taxon>Eukaryota</taxon>
        <taxon>Fungi</taxon>
        <taxon>Dikarya</taxon>
        <taxon>Basidiomycota</taxon>
        <taxon>Agaricomycotina</taxon>
        <taxon>Agaricomycetes</taxon>
        <taxon>Agaricomycetidae</taxon>
        <taxon>Agaricales</taxon>
        <taxon>Marasmiineae</taxon>
        <taxon>Marasmiaceae</taxon>
        <taxon>Marasmius</taxon>
    </lineage>
</organism>
<reference evidence="2" key="1">
    <citation type="journal article" date="2021" name="Genome Biol. Evol.">
        <title>The assembled and annotated genome of the fairy-ring fungus Marasmius oreades.</title>
        <authorList>
            <person name="Hiltunen M."/>
            <person name="Ament-Velasquez S.L."/>
            <person name="Johannesson H."/>
        </authorList>
    </citation>
    <scope>NUCLEOTIDE SEQUENCE</scope>
    <source>
        <strain evidence="2">03SP1</strain>
    </source>
</reference>
<dbReference type="KEGG" id="more:E1B28_011844"/>
<accession>A0A9P7RW19</accession>
<keyword evidence="3" id="KW-1185">Reference proteome</keyword>
<gene>
    <name evidence="2" type="ORF">E1B28_011844</name>
</gene>
<evidence type="ECO:0000313" key="3">
    <source>
        <dbReference type="Proteomes" id="UP001049176"/>
    </source>
</evidence>
<dbReference type="EMBL" id="CM032187">
    <property type="protein sequence ID" value="KAG7090246.1"/>
    <property type="molecule type" value="Genomic_DNA"/>
</dbReference>
<comment type="caution">
    <text evidence="2">The sequence shown here is derived from an EMBL/GenBank/DDBJ whole genome shotgun (WGS) entry which is preliminary data.</text>
</comment>
<protein>
    <submittedName>
        <fullName evidence="2">Uncharacterized protein</fullName>
    </submittedName>
</protein>
<evidence type="ECO:0000256" key="1">
    <source>
        <dbReference type="SAM" id="Phobius"/>
    </source>
</evidence>
<keyword evidence="1" id="KW-0472">Membrane</keyword>
<feature type="transmembrane region" description="Helical" evidence="1">
    <location>
        <begin position="33"/>
        <end position="51"/>
    </location>
</feature>
<dbReference type="GeneID" id="66080919"/>
<dbReference type="RefSeq" id="XP_043006716.1">
    <property type="nucleotide sequence ID" value="XM_043156901.1"/>
</dbReference>
<dbReference type="Proteomes" id="UP001049176">
    <property type="component" value="Chromosome 7"/>
</dbReference>
<sequence>MSSAMGTWHTWSMGEAQPGSSILSDSATYERSLYFFVTTLAFNLVCTTLVVHQLWRTRQGLTEHVAMVTQRRSRYYGVSRHQVTKMFTIIHSAYFILYNSMPPLVGSVFSFVILRSAVQDNNDGTHTQSSSLTLTNSNANANRGALRTLHSPLQVHVTHKVVKRMPENECWDAEPQR</sequence>